<keyword evidence="1" id="KW-0812">Transmembrane</keyword>
<sequence length="242" mass="27092">MSLLRTLKVLVILFNLLTVCANGETGNIPLDMHSLSADQNRYMYPNTIYYPRYSYSQDRSMEGKSAHDEKVTFDNFFDSVNDVTNQQDSRSRAATKFAPTTFSKPLTYHKPSYTSWPSSIYHEPTLAPMDTDFLKPKFGLLESGIKTPNKLGSLLHLGFALLGGSGFKETLINNILRPLLASKGALKSFIGKLSIPIVALVLVNVEILFVVWWLWEECPEVPVETMTPFSAQAPVSNLSTFE</sequence>
<protein>
    <submittedName>
        <fullName evidence="3">Uncharacterized protein</fullName>
    </submittedName>
</protein>
<evidence type="ECO:0000313" key="3">
    <source>
        <dbReference type="EMBL" id="CAK1547110.1"/>
    </source>
</evidence>
<feature type="signal peptide" evidence="2">
    <location>
        <begin position="1"/>
        <end position="21"/>
    </location>
</feature>
<evidence type="ECO:0000256" key="1">
    <source>
        <dbReference type="SAM" id="Phobius"/>
    </source>
</evidence>
<name>A0AAV1JCJ0_9NEOP</name>
<keyword evidence="1" id="KW-0472">Membrane</keyword>
<keyword evidence="2" id="KW-0732">Signal</keyword>
<gene>
    <name evidence="3" type="ORF">LNINA_LOCUS6606</name>
</gene>
<feature type="transmembrane region" description="Helical" evidence="1">
    <location>
        <begin position="193"/>
        <end position="215"/>
    </location>
</feature>
<keyword evidence="4" id="KW-1185">Reference proteome</keyword>
<evidence type="ECO:0000313" key="4">
    <source>
        <dbReference type="Proteomes" id="UP001497472"/>
    </source>
</evidence>
<comment type="caution">
    <text evidence="3">The sequence shown here is derived from an EMBL/GenBank/DDBJ whole genome shotgun (WGS) entry which is preliminary data.</text>
</comment>
<organism evidence="3 4">
    <name type="scientific">Leptosia nina</name>
    <dbReference type="NCBI Taxonomy" id="320188"/>
    <lineage>
        <taxon>Eukaryota</taxon>
        <taxon>Metazoa</taxon>
        <taxon>Ecdysozoa</taxon>
        <taxon>Arthropoda</taxon>
        <taxon>Hexapoda</taxon>
        <taxon>Insecta</taxon>
        <taxon>Pterygota</taxon>
        <taxon>Neoptera</taxon>
        <taxon>Endopterygota</taxon>
        <taxon>Lepidoptera</taxon>
        <taxon>Glossata</taxon>
        <taxon>Ditrysia</taxon>
        <taxon>Papilionoidea</taxon>
        <taxon>Pieridae</taxon>
        <taxon>Pierinae</taxon>
        <taxon>Leptosia</taxon>
    </lineage>
</organism>
<reference evidence="3 4" key="1">
    <citation type="submission" date="2023-11" db="EMBL/GenBank/DDBJ databases">
        <authorList>
            <person name="Okamura Y."/>
        </authorList>
    </citation>
    <scope>NUCLEOTIDE SEQUENCE [LARGE SCALE GENOMIC DNA]</scope>
</reference>
<keyword evidence="1" id="KW-1133">Transmembrane helix</keyword>
<dbReference type="AlphaFoldDB" id="A0AAV1JCJ0"/>
<proteinExistence type="predicted"/>
<accession>A0AAV1JCJ0</accession>
<dbReference type="EMBL" id="CAVLEF010000009">
    <property type="protein sequence ID" value="CAK1547110.1"/>
    <property type="molecule type" value="Genomic_DNA"/>
</dbReference>
<feature type="chain" id="PRO_5043998906" evidence="2">
    <location>
        <begin position="22"/>
        <end position="242"/>
    </location>
</feature>
<evidence type="ECO:0000256" key="2">
    <source>
        <dbReference type="SAM" id="SignalP"/>
    </source>
</evidence>
<dbReference type="Proteomes" id="UP001497472">
    <property type="component" value="Unassembled WGS sequence"/>
</dbReference>